<evidence type="ECO:0000256" key="2">
    <source>
        <dbReference type="ARBA" id="ARBA00009399"/>
    </source>
</evidence>
<sequence length="144" mass="16271">MQNPSSTFQKIQSAVNFKETAIVQFTRYFLVALVALLIDTGTLSFLIRWMEIPLTTSAALAFFAGTVANYLMSVKLVFKDRQFENQKFREFLLFATIGIVGLLITQAILEIGYLQLKANLEIVKIVAAGATFVFNFLVRKIFLF</sequence>
<keyword evidence="4 6" id="KW-1133">Transmembrane helix</keyword>
<feature type="domain" description="GtrA/DPMS transmembrane" evidence="7">
    <location>
        <begin position="27"/>
        <end position="144"/>
    </location>
</feature>
<evidence type="ECO:0000259" key="7">
    <source>
        <dbReference type="Pfam" id="PF04138"/>
    </source>
</evidence>
<gene>
    <name evidence="8" type="ORF">I6G66_18675</name>
</gene>
<feature type="transmembrane region" description="Helical" evidence="6">
    <location>
        <begin position="59"/>
        <end position="78"/>
    </location>
</feature>
<comment type="similarity">
    <text evidence="2">Belongs to the GtrA family.</text>
</comment>
<dbReference type="EMBL" id="CP065668">
    <property type="protein sequence ID" value="QPS06334.1"/>
    <property type="molecule type" value="Genomic_DNA"/>
</dbReference>
<evidence type="ECO:0000256" key="6">
    <source>
        <dbReference type="SAM" id="Phobius"/>
    </source>
</evidence>
<comment type="subcellular location">
    <subcellularLocation>
        <location evidence="1">Membrane</location>
        <topology evidence="1">Multi-pass membrane protein</topology>
    </subcellularLocation>
</comment>
<evidence type="ECO:0000256" key="4">
    <source>
        <dbReference type="ARBA" id="ARBA00022989"/>
    </source>
</evidence>
<feature type="transmembrane region" description="Helical" evidence="6">
    <location>
        <begin position="90"/>
        <end position="109"/>
    </location>
</feature>
<name>A0A7T2RZP2_DELAC</name>
<feature type="transmembrane region" description="Helical" evidence="6">
    <location>
        <begin position="28"/>
        <end position="47"/>
    </location>
</feature>
<dbReference type="GO" id="GO:0000271">
    <property type="term" value="P:polysaccharide biosynthetic process"/>
    <property type="evidence" value="ECO:0007669"/>
    <property type="project" value="InterPro"/>
</dbReference>
<dbReference type="Pfam" id="PF04138">
    <property type="entry name" value="GtrA_DPMS_TM"/>
    <property type="match status" value="1"/>
</dbReference>
<evidence type="ECO:0000313" key="8">
    <source>
        <dbReference type="EMBL" id="QPS06334.1"/>
    </source>
</evidence>
<dbReference type="GO" id="GO:0005886">
    <property type="term" value="C:plasma membrane"/>
    <property type="evidence" value="ECO:0007669"/>
    <property type="project" value="TreeGrafter"/>
</dbReference>
<evidence type="ECO:0000313" key="9">
    <source>
        <dbReference type="Proteomes" id="UP000594778"/>
    </source>
</evidence>
<dbReference type="PANTHER" id="PTHR38459:SF1">
    <property type="entry name" value="PROPHAGE BACTOPRENOL-LINKED GLUCOSE TRANSLOCASE HOMOLOG"/>
    <property type="match status" value="1"/>
</dbReference>
<dbReference type="AlphaFoldDB" id="A0A7T2RZP2"/>
<evidence type="ECO:0000256" key="3">
    <source>
        <dbReference type="ARBA" id="ARBA00022692"/>
    </source>
</evidence>
<protein>
    <submittedName>
        <fullName evidence="8">GtrA family protein</fullName>
    </submittedName>
</protein>
<evidence type="ECO:0000256" key="1">
    <source>
        <dbReference type="ARBA" id="ARBA00004141"/>
    </source>
</evidence>
<accession>A0A7T2RZP2</accession>
<proteinExistence type="inferred from homology"/>
<keyword evidence="3 6" id="KW-0812">Transmembrane</keyword>
<dbReference type="InterPro" id="IPR007267">
    <property type="entry name" value="GtrA_DPMS_TM"/>
</dbReference>
<feature type="transmembrane region" description="Helical" evidence="6">
    <location>
        <begin position="121"/>
        <end position="138"/>
    </location>
</feature>
<dbReference type="InterPro" id="IPR051401">
    <property type="entry name" value="GtrA_CellWall_Glycosyl"/>
</dbReference>
<dbReference type="Proteomes" id="UP000594778">
    <property type="component" value="Chromosome"/>
</dbReference>
<dbReference type="PANTHER" id="PTHR38459">
    <property type="entry name" value="PROPHAGE BACTOPRENOL-LINKED GLUCOSE TRANSLOCASE HOMOLOG"/>
    <property type="match status" value="1"/>
</dbReference>
<reference evidence="8 9" key="1">
    <citation type="submission" date="2020-12" db="EMBL/GenBank/DDBJ databases">
        <title>FDA dAtabase for Regulatory Grade micrObial Sequences (FDA-ARGOS): Supporting development and validation of Infectious Disease Dx tests.</title>
        <authorList>
            <person name="Sproer C."/>
            <person name="Gronow S."/>
            <person name="Severitt S."/>
            <person name="Schroder I."/>
            <person name="Tallon L."/>
            <person name="Sadzewicz L."/>
            <person name="Zhao X."/>
            <person name="Boylan J."/>
            <person name="Ott S."/>
            <person name="Bowen H."/>
            <person name="Vavikolanu K."/>
            <person name="Mehta A."/>
            <person name="Aluvathingal J."/>
            <person name="Nadendla S."/>
            <person name="Lowell S."/>
            <person name="Myers T."/>
            <person name="Yan Y."/>
            <person name="Sichtig H."/>
        </authorList>
    </citation>
    <scope>NUCLEOTIDE SEQUENCE [LARGE SCALE GENOMIC DNA]</scope>
    <source>
        <strain evidence="8 9">FDAARGOS_909</strain>
    </source>
</reference>
<organism evidence="8 9">
    <name type="scientific">Delftia acidovorans</name>
    <name type="common">Pseudomonas acidovorans</name>
    <name type="synonym">Comamonas acidovorans</name>
    <dbReference type="NCBI Taxonomy" id="80866"/>
    <lineage>
        <taxon>Bacteria</taxon>
        <taxon>Pseudomonadati</taxon>
        <taxon>Pseudomonadota</taxon>
        <taxon>Betaproteobacteria</taxon>
        <taxon>Burkholderiales</taxon>
        <taxon>Comamonadaceae</taxon>
        <taxon>Delftia</taxon>
    </lineage>
</organism>
<evidence type="ECO:0000256" key="5">
    <source>
        <dbReference type="ARBA" id="ARBA00023136"/>
    </source>
</evidence>
<keyword evidence="5 6" id="KW-0472">Membrane</keyword>
<dbReference type="RefSeq" id="WP_197953982.1">
    <property type="nucleotide sequence ID" value="NZ_CP065668.1"/>
</dbReference>